<sequence>MADPLDEAAPRPPLNPIPFDGGQPTPEALDAIAAALSEGYPRHQIARALGTTVKTLKRIVDGSEALMDAVEARKDAEEAELRDILMGMAKSGDTVAAIFLGKSQYGWRDRDDGKGQVVQGGGVLVVPGMESLDTWMARAEDQQKQFREAPVEVTDEQADRAESARRASRPHEGSPGIEGLRLVKPGR</sequence>
<evidence type="ECO:0000256" key="1">
    <source>
        <dbReference type="SAM" id="MobiDB-lite"/>
    </source>
</evidence>
<proteinExistence type="predicted"/>
<gene>
    <name evidence="2" type="ORF">GRI68_05465</name>
</gene>
<keyword evidence="3" id="KW-1185">Reference proteome</keyword>
<reference evidence="2 3" key="1">
    <citation type="submission" date="2019-12" db="EMBL/GenBank/DDBJ databases">
        <title>Genomic-based taxomic classification of the family Erythrobacteraceae.</title>
        <authorList>
            <person name="Xu L."/>
        </authorList>
    </citation>
    <scope>NUCLEOTIDE SEQUENCE [LARGE SCALE GENOMIC DNA]</scope>
    <source>
        <strain evidence="2 3">LMG 29519</strain>
    </source>
</reference>
<dbReference type="AlphaFoldDB" id="A0A6I4U0X8"/>
<protein>
    <recommendedName>
        <fullName evidence="4">Helix-turn-helix domain-containing protein</fullName>
    </recommendedName>
</protein>
<feature type="region of interest" description="Disordered" evidence="1">
    <location>
        <begin position="142"/>
        <end position="187"/>
    </location>
</feature>
<name>A0A6I4U0X8_9SPHN</name>
<organism evidence="2 3">
    <name type="scientific">Alteriqipengyuania halimionae</name>
    <dbReference type="NCBI Taxonomy" id="1926630"/>
    <lineage>
        <taxon>Bacteria</taxon>
        <taxon>Pseudomonadati</taxon>
        <taxon>Pseudomonadota</taxon>
        <taxon>Alphaproteobacteria</taxon>
        <taxon>Sphingomonadales</taxon>
        <taxon>Erythrobacteraceae</taxon>
        <taxon>Alteriqipengyuania</taxon>
    </lineage>
</organism>
<evidence type="ECO:0008006" key="4">
    <source>
        <dbReference type="Google" id="ProtNLM"/>
    </source>
</evidence>
<dbReference type="OrthoDB" id="9768556at2"/>
<comment type="caution">
    <text evidence="2">The sequence shown here is derived from an EMBL/GenBank/DDBJ whole genome shotgun (WGS) entry which is preliminary data.</text>
</comment>
<evidence type="ECO:0000313" key="3">
    <source>
        <dbReference type="Proteomes" id="UP000429229"/>
    </source>
</evidence>
<feature type="compositionally biased region" description="Basic and acidic residues" evidence="1">
    <location>
        <begin position="157"/>
        <end position="172"/>
    </location>
</feature>
<dbReference type="EMBL" id="WTYR01000001">
    <property type="protein sequence ID" value="MXP09620.1"/>
    <property type="molecule type" value="Genomic_DNA"/>
</dbReference>
<evidence type="ECO:0000313" key="2">
    <source>
        <dbReference type="EMBL" id="MXP09620.1"/>
    </source>
</evidence>
<accession>A0A6I4U0X8</accession>
<dbReference type="Proteomes" id="UP000429229">
    <property type="component" value="Unassembled WGS sequence"/>
</dbReference>
<dbReference type="RefSeq" id="WP_160616299.1">
    <property type="nucleotide sequence ID" value="NZ_WTYR01000001.1"/>
</dbReference>
<feature type="region of interest" description="Disordered" evidence="1">
    <location>
        <begin position="1"/>
        <end position="25"/>
    </location>
</feature>